<dbReference type="PANTHER" id="PTHR42872:SF6">
    <property type="entry name" value="PROTEIN-GLUTAMATE METHYLESTERASE_PROTEIN-GLUTAMINE GLUTAMINASE"/>
    <property type="match status" value="1"/>
</dbReference>
<dbReference type="GO" id="GO:0005737">
    <property type="term" value="C:cytoplasm"/>
    <property type="evidence" value="ECO:0007669"/>
    <property type="project" value="InterPro"/>
</dbReference>
<dbReference type="PROSITE" id="PS50122">
    <property type="entry name" value="CHEB"/>
    <property type="match status" value="1"/>
</dbReference>
<dbReference type="PANTHER" id="PTHR42872">
    <property type="entry name" value="PROTEIN-GLUTAMATE METHYLESTERASE/PROTEIN-GLUTAMINE GLUTAMINASE"/>
    <property type="match status" value="1"/>
</dbReference>
<evidence type="ECO:0000256" key="3">
    <source>
        <dbReference type="ARBA" id="ARBA00048267"/>
    </source>
</evidence>
<comment type="catalytic activity">
    <reaction evidence="3">
        <text>[protein]-L-glutamate 5-O-methyl ester + H2O = L-glutamyl-[protein] + methanol + H(+)</text>
        <dbReference type="Rhea" id="RHEA:23236"/>
        <dbReference type="Rhea" id="RHEA-COMP:10208"/>
        <dbReference type="Rhea" id="RHEA-COMP:10311"/>
        <dbReference type="ChEBI" id="CHEBI:15377"/>
        <dbReference type="ChEBI" id="CHEBI:15378"/>
        <dbReference type="ChEBI" id="CHEBI:17790"/>
        <dbReference type="ChEBI" id="CHEBI:29973"/>
        <dbReference type="ChEBI" id="CHEBI:82795"/>
        <dbReference type="EC" id="3.1.1.61"/>
    </reaction>
</comment>
<keyword evidence="1 6" id="KW-0378">Hydrolase</keyword>
<reference evidence="6 7" key="1">
    <citation type="submission" date="2018-06" db="EMBL/GenBank/DDBJ databases">
        <authorList>
            <consortium name="Pathogen Informatics"/>
            <person name="Doyle S."/>
        </authorList>
    </citation>
    <scope>NUCLEOTIDE SEQUENCE [LARGE SCALE GENOMIC DNA]</scope>
    <source>
        <strain evidence="6 7">NCTC8684</strain>
    </source>
</reference>
<dbReference type="Pfam" id="PF01339">
    <property type="entry name" value="CheB_methylest"/>
    <property type="match status" value="1"/>
</dbReference>
<dbReference type="InterPro" id="IPR035909">
    <property type="entry name" value="CheB_C"/>
</dbReference>
<proteinExistence type="predicted"/>
<evidence type="ECO:0000256" key="2">
    <source>
        <dbReference type="ARBA" id="ARBA00039140"/>
    </source>
</evidence>
<gene>
    <name evidence="6" type="primary">cheB_5</name>
    <name evidence="6" type="ORF">NCTC8684_02793</name>
</gene>
<comment type="caution">
    <text evidence="4">Lacks conserved residue(s) required for the propagation of feature annotation.</text>
</comment>
<accession>A0AAX2MBX9</accession>
<evidence type="ECO:0000256" key="4">
    <source>
        <dbReference type="PROSITE-ProRule" id="PRU00050"/>
    </source>
</evidence>
<dbReference type="GO" id="GO:0008984">
    <property type="term" value="F:protein-glutamate methylesterase activity"/>
    <property type="evidence" value="ECO:0007669"/>
    <property type="project" value="UniProtKB-EC"/>
</dbReference>
<dbReference type="AlphaFoldDB" id="A0AAX2MBX9"/>
<dbReference type="RefSeq" id="WP_258865314.1">
    <property type="nucleotide sequence ID" value="NZ_UIGR01000001.1"/>
</dbReference>
<dbReference type="EMBL" id="UIGR01000001">
    <property type="protein sequence ID" value="SUX33689.1"/>
    <property type="molecule type" value="Genomic_DNA"/>
</dbReference>
<dbReference type="Gene3D" id="3.40.50.180">
    <property type="entry name" value="Methylesterase CheB, C-terminal domain"/>
    <property type="match status" value="1"/>
</dbReference>
<dbReference type="SUPFAM" id="SSF52738">
    <property type="entry name" value="Methylesterase CheB, C-terminal domain"/>
    <property type="match status" value="1"/>
</dbReference>
<evidence type="ECO:0000259" key="5">
    <source>
        <dbReference type="PROSITE" id="PS50122"/>
    </source>
</evidence>
<evidence type="ECO:0000313" key="7">
    <source>
        <dbReference type="Proteomes" id="UP000254029"/>
    </source>
</evidence>
<protein>
    <recommendedName>
        <fullName evidence="2">protein-glutamate methylesterase</fullName>
        <ecNumber evidence="2">3.1.1.61</ecNumber>
    </recommendedName>
</protein>
<comment type="caution">
    <text evidence="6">The sequence shown here is derived from an EMBL/GenBank/DDBJ whole genome shotgun (WGS) entry which is preliminary data.</text>
</comment>
<dbReference type="InterPro" id="IPR000673">
    <property type="entry name" value="Sig_transdc_resp-reg_Me-estase"/>
</dbReference>
<evidence type="ECO:0000256" key="1">
    <source>
        <dbReference type="ARBA" id="ARBA00022801"/>
    </source>
</evidence>
<organism evidence="6 7">
    <name type="scientific">Chromobacterium violaceum</name>
    <dbReference type="NCBI Taxonomy" id="536"/>
    <lineage>
        <taxon>Bacteria</taxon>
        <taxon>Pseudomonadati</taxon>
        <taxon>Pseudomonadota</taxon>
        <taxon>Betaproteobacteria</taxon>
        <taxon>Neisseriales</taxon>
        <taxon>Chromobacteriaceae</taxon>
        <taxon>Chromobacterium</taxon>
    </lineage>
</organism>
<feature type="domain" description="CheB-type methylesterase" evidence="5">
    <location>
        <begin position="1"/>
        <end position="51"/>
    </location>
</feature>
<name>A0AAX2MBX9_CHRVL</name>
<dbReference type="GO" id="GO:0000156">
    <property type="term" value="F:phosphorelay response regulator activity"/>
    <property type="evidence" value="ECO:0007669"/>
    <property type="project" value="InterPro"/>
</dbReference>
<sequence>MPEHFTFTFAERLNKLCPMRVKEAEDGEAALAGVAYIAPGHSHMRVAPAGAAASGSRWIRRRRSTAIDRRWIRCSIPRPGIWVRMR</sequence>
<dbReference type="EC" id="3.1.1.61" evidence="2"/>
<dbReference type="GO" id="GO:0006935">
    <property type="term" value="P:chemotaxis"/>
    <property type="evidence" value="ECO:0007669"/>
    <property type="project" value="InterPro"/>
</dbReference>
<dbReference type="Proteomes" id="UP000254029">
    <property type="component" value="Unassembled WGS sequence"/>
</dbReference>
<evidence type="ECO:0000313" key="6">
    <source>
        <dbReference type="EMBL" id="SUX33689.1"/>
    </source>
</evidence>